<dbReference type="EMBL" id="PDUU01000474">
    <property type="protein sequence ID" value="PHN96043.1"/>
    <property type="molecule type" value="Genomic_DNA"/>
</dbReference>
<feature type="region of interest" description="Disordered" evidence="1">
    <location>
        <begin position="1"/>
        <end position="69"/>
    </location>
</feature>
<feature type="compositionally biased region" description="Polar residues" evidence="1">
    <location>
        <begin position="58"/>
        <end position="69"/>
    </location>
</feature>
<protein>
    <submittedName>
        <fullName evidence="2">Uncharacterized protein</fullName>
    </submittedName>
</protein>
<sequence length="69" mass="8411">MENNNTERKIRKESDKVKGKNRRNTKKDKEMKNKKIDTRRRQQKKAEKTWTTEHKIKNPTTTQENAQKK</sequence>
<comment type="caution">
    <text evidence="2">The sequence shown here is derived from an EMBL/GenBank/DDBJ whole genome shotgun (WGS) entry which is preliminary data.</text>
</comment>
<organism evidence="2 3">
    <name type="scientific">Tenacibaculum discolor</name>
    <dbReference type="NCBI Taxonomy" id="361581"/>
    <lineage>
        <taxon>Bacteria</taxon>
        <taxon>Pseudomonadati</taxon>
        <taxon>Bacteroidota</taxon>
        <taxon>Flavobacteriia</taxon>
        <taxon>Flavobacteriales</taxon>
        <taxon>Flavobacteriaceae</taxon>
        <taxon>Tenacibaculum</taxon>
    </lineage>
</organism>
<dbReference type="AlphaFoldDB" id="A0A2G1BPR3"/>
<reference evidence="2 3" key="1">
    <citation type="journal article" date="2016" name="Nat. Commun.">
        <title>Microbial interactions lead to rapid micro-scale successions on model marine particles.</title>
        <authorList>
            <person name="Datta M.S."/>
            <person name="Sliwerska E."/>
            <person name="Gore J."/>
            <person name="Polz M.F."/>
            <person name="Cordero O.X."/>
        </authorList>
    </citation>
    <scope>NUCLEOTIDE SEQUENCE [LARGE SCALE GENOMIC DNA]</scope>
    <source>
        <strain evidence="2 3">4G03</strain>
    </source>
</reference>
<evidence type="ECO:0000313" key="3">
    <source>
        <dbReference type="Proteomes" id="UP000222163"/>
    </source>
</evidence>
<gene>
    <name evidence="2" type="ORF">CSC81_16940</name>
</gene>
<name>A0A2G1BPR3_9FLAO</name>
<evidence type="ECO:0000313" key="2">
    <source>
        <dbReference type="EMBL" id="PHN96043.1"/>
    </source>
</evidence>
<dbReference type="Proteomes" id="UP000222163">
    <property type="component" value="Unassembled WGS sequence"/>
</dbReference>
<feature type="compositionally biased region" description="Basic and acidic residues" evidence="1">
    <location>
        <begin position="27"/>
        <end position="56"/>
    </location>
</feature>
<feature type="compositionally biased region" description="Basic and acidic residues" evidence="1">
    <location>
        <begin position="1"/>
        <end position="18"/>
    </location>
</feature>
<evidence type="ECO:0000256" key="1">
    <source>
        <dbReference type="SAM" id="MobiDB-lite"/>
    </source>
</evidence>
<accession>A0A2G1BPR3</accession>
<proteinExistence type="predicted"/>